<accession>A0ACC0DW03</accession>
<name>A0ACC0DW03_9BASI</name>
<keyword evidence="2" id="KW-1185">Reference proteome</keyword>
<organism evidence="1 2">
    <name type="scientific">Puccinia striiformis f. sp. tritici</name>
    <dbReference type="NCBI Taxonomy" id="168172"/>
    <lineage>
        <taxon>Eukaryota</taxon>
        <taxon>Fungi</taxon>
        <taxon>Dikarya</taxon>
        <taxon>Basidiomycota</taxon>
        <taxon>Pucciniomycotina</taxon>
        <taxon>Pucciniomycetes</taxon>
        <taxon>Pucciniales</taxon>
        <taxon>Pucciniaceae</taxon>
        <taxon>Puccinia</taxon>
    </lineage>
</organism>
<proteinExistence type="predicted"/>
<sequence>MHQSLFPVPFHRVYHAVFPFSLDDPSHKSSTTETSERNNILNLTPHKTMILRLDQKDSVRFVAREQFMPGCSQQFISQQGYSTRNSLSDEIDMSIDVYGVPPTLKAHKCAIVTTLVSFSDTYPLMMLSDTQLCIA</sequence>
<evidence type="ECO:0000313" key="1">
    <source>
        <dbReference type="EMBL" id="KAI7938698.1"/>
    </source>
</evidence>
<dbReference type="EMBL" id="CM045879">
    <property type="protein sequence ID" value="KAI7938698.1"/>
    <property type="molecule type" value="Genomic_DNA"/>
</dbReference>
<protein>
    <submittedName>
        <fullName evidence="1">Uncharacterized protein</fullName>
    </submittedName>
</protein>
<evidence type="ECO:0000313" key="2">
    <source>
        <dbReference type="Proteomes" id="UP001060170"/>
    </source>
</evidence>
<gene>
    <name evidence="1" type="ORF">MJO28_014277</name>
</gene>
<reference evidence="2" key="2">
    <citation type="journal article" date="2018" name="Mol. Plant Microbe Interact.">
        <title>Genome sequence resources for the wheat stripe rust pathogen (Puccinia striiformis f. sp. tritici) and the barley stripe rust pathogen (Puccinia striiformis f. sp. hordei).</title>
        <authorList>
            <person name="Xia C."/>
            <person name="Wang M."/>
            <person name="Yin C."/>
            <person name="Cornejo O.E."/>
            <person name="Hulbert S.H."/>
            <person name="Chen X."/>
        </authorList>
    </citation>
    <scope>NUCLEOTIDE SEQUENCE [LARGE SCALE GENOMIC DNA]</scope>
    <source>
        <strain evidence="2">93-210</strain>
    </source>
</reference>
<reference evidence="2" key="1">
    <citation type="journal article" date="2018" name="BMC Genomics">
        <title>Genomic insights into host adaptation between the wheat stripe rust pathogen (Puccinia striiformis f. sp. tritici) and the barley stripe rust pathogen (Puccinia striiformis f. sp. hordei).</title>
        <authorList>
            <person name="Xia C."/>
            <person name="Wang M."/>
            <person name="Yin C."/>
            <person name="Cornejo O.E."/>
            <person name="Hulbert S.H."/>
            <person name="Chen X."/>
        </authorList>
    </citation>
    <scope>NUCLEOTIDE SEQUENCE [LARGE SCALE GENOMIC DNA]</scope>
    <source>
        <strain evidence="2">93-210</strain>
    </source>
</reference>
<reference evidence="1 2" key="3">
    <citation type="journal article" date="2022" name="Microbiol. Spectr.">
        <title>Folding features and dynamics of 3D genome architecture in plant fungal pathogens.</title>
        <authorList>
            <person name="Xia C."/>
        </authorList>
    </citation>
    <scope>NUCLEOTIDE SEQUENCE [LARGE SCALE GENOMIC DNA]</scope>
    <source>
        <strain evidence="1 2">93-210</strain>
    </source>
</reference>
<dbReference type="Proteomes" id="UP001060170">
    <property type="component" value="Chromosome 15"/>
</dbReference>
<comment type="caution">
    <text evidence="1">The sequence shown here is derived from an EMBL/GenBank/DDBJ whole genome shotgun (WGS) entry which is preliminary data.</text>
</comment>